<reference evidence="3" key="1">
    <citation type="journal article" date="2021" name="G3 (Bethesda)">
        <title>Chromosome assembled and annotated genome sequence of Aspergillus flavus NRRL 3357.</title>
        <authorList>
            <person name="Skerker J.M."/>
            <person name="Pianalto K.M."/>
            <person name="Mondo S.J."/>
            <person name="Yang K."/>
            <person name="Arkin A.P."/>
            <person name="Keller N.P."/>
            <person name="Grigoriev I.V."/>
            <person name="Louise Glass N.L."/>
        </authorList>
    </citation>
    <scope>NUCLEOTIDE SEQUENCE [LARGE SCALE GENOMIC DNA]</scope>
    <source>
        <strain evidence="3">ATCC 200026 / FGSC A1120 / IAM 13836 / NRRL 3357 / JCM 12722 / SRRC 167</strain>
    </source>
</reference>
<name>A0A7U2QXR3_ASPFN</name>
<dbReference type="EMBL" id="CP044619">
    <property type="protein sequence ID" value="QRD88589.1"/>
    <property type="molecule type" value="Genomic_DNA"/>
</dbReference>
<sequence length="98" mass="10696">MSLHIPVAGPFFLSLSLSLSLCLLFFSSPLSFPSSSPFPFVPSGNFNPSFLLSQRVVPCRTHHFVIDISLCLTSTLSRYIADSLSTSNSTISFQSFTT</sequence>
<keyword evidence="1" id="KW-0732">Signal</keyword>
<proteinExistence type="predicted"/>
<organism evidence="2 3">
    <name type="scientific">Aspergillus flavus (strain ATCC 200026 / FGSC A1120 / IAM 13836 / NRRL 3357 / JCM 12722 / SRRC 167)</name>
    <dbReference type="NCBI Taxonomy" id="332952"/>
    <lineage>
        <taxon>Eukaryota</taxon>
        <taxon>Fungi</taxon>
        <taxon>Dikarya</taxon>
        <taxon>Ascomycota</taxon>
        <taxon>Pezizomycotina</taxon>
        <taxon>Eurotiomycetes</taxon>
        <taxon>Eurotiomycetidae</taxon>
        <taxon>Eurotiales</taxon>
        <taxon>Aspergillaceae</taxon>
        <taxon>Aspergillus</taxon>
        <taxon>Aspergillus subgen. Circumdati</taxon>
    </lineage>
</organism>
<feature type="chain" id="PRO_5030918822" description="Secreted protein" evidence="1">
    <location>
        <begin position="19"/>
        <end position="98"/>
    </location>
</feature>
<dbReference type="Proteomes" id="UP000596276">
    <property type="component" value="Chromosome 1"/>
</dbReference>
<accession>A0A7U2QXR3</accession>
<evidence type="ECO:0008006" key="4">
    <source>
        <dbReference type="Google" id="ProtNLM"/>
    </source>
</evidence>
<protein>
    <recommendedName>
        <fullName evidence="4">Secreted protein</fullName>
    </recommendedName>
</protein>
<dbReference type="AlphaFoldDB" id="A0A7U2QXR3"/>
<gene>
    <name evidence="2" type="ORF">F9C07_1574</name>
</gene>
<evidence type="ECO:0000313" key="3">
    <source>
        <dbReference type="Proteomes" id="UP000596276"/>
    </source>
</evidence>
<evidence type="ECO:0000313" key="2">
    <source>
        <dbReference type="EMBL" id="QRD88589.1"/>
    </source>
</evidence>
<keyword evidence="3" id="KW-1185">Reference proteome</keyword>
<feature type="signal peptide" evidence="1">
    <location>
        <begin position="1"/>
        <end position="18"/>
    </location>
</feature>
<evidence type="ECO:0000256" key="1">
    <source>
        <dbReference type="SAM" id="SignalP"/>
    </source>
</evidence>
<dbReference type="VEuPathDB" id="FungiDB:F9C07_1574"/>